<sequence length="157" mass="18044">MKLGDDAKNESQVTLTLEELQLSQLEDIKEGEDNTVQLQRSSPIRKPNPNCIEAAYKQEMPIGQCDTSSIFKMKEPNLFDETKGIAEWKAAMREDIDVSKKNKKKMKKKKKKKQRINEDRSNSVLRGRIVESNMWLLLHHSARNPSNSKGNRFISNA</sequence>
<evidence type="ECO:0000313" key="3">
    <source>
        <dbReference type="Proteomes" id="UP000017836"/>
    </source>
</evidence>
<dbReference type="AlphaFoldDB" id="W1PBQ0"/>
<dbReference type="HOGENOM" id="CLU_1680283_0_0_1"/>
<evidence type="ECO:0000313" key="2">
    <source>
        <dbReference type="EMBL" id="ERN07337.1"/>
    </source>
</evidence>
<keyword evidence="3" id="KW-1185">Reference proteome</keyword>
<dbReference type="EMBL" id="KI393807">
    <property type="protein sequence ID" value="ERN07337.1"/>
    <property type="molecule type" value="Genomic_DNA"/>
</dbReference>
<dbReference type="Gramene" id="ERN07337">
    <property type="protein sequence ID" value="ERN07337"/>
    <property type="gene ID" value="AMTR_s00019p00229760"/>
</dbReference>
<proteinExistence type="predicted"/>
<feature type="compositionally biased region" description="Basic residues" evidence="1">
    <location>
        <begin position="101"/>
        <end position="114"/>
    </location>
</feature>
<organism evidence="2 3">
    <name type="scientific">Amborella trichopoda</name>
    <dbReference type="NCBI Taxonomy" id="13333"/>
    <lineage>
        <taxon>Eukaryota</taxon>
        <taxon>Viridiplantae</taxon>
        <taxon>Streptophyta</taxon>
        <taxon>Embryophyta</taxon>
        <taxon>Tracheophyta</taxon>
        <taxon>Spermatophyta</taxon>
        <taxon>Magnoliopsida</taxon>
        <taxon>Amborellales</taxon>
        <taxon>Amborellaceae</taxon>
        <taxon>Amborella</taxon>
    </lineage>
</organism>
<name>W1PBQ0_AMBTC</name>
<feature type="region of interest" description="Disordered" evidence="1">
    <location>
        <begin position="99"/>
        <end position="124"/>
    </location>
</feature>
<protein>
    <submittedName>
        <fullName evidence="2">Uncharacterized protein</fullName>
    </submittedName>
</protein>
<reference evidence="3" key="1">
    <citation type="journal article" date="2013" name="Science">
        <title>The Amborella genome and the evolution of flowering plants.</title>
        <authorList>
            <consortium name="Amborella Genome Project"/>
        </authorList>
    </citation>
    <scope>NUCLEOTIDE SEQUENCE [LARGE SCALE GENOMIC DNA]</scope>
</reference>
<dbReference type="Proteomes" id="UP000017836">
    <property type="component" value="Unassembled WGS sequence"/>
</dbReference>
<accession>W1PBQ0</accession>
<gene>
    <name evidence="2" type="ORF">AMTR_s00019p00229760</name>
</gene>
<evidence type="ECO:0000256" key="1">
    <source>
        <dbReference type="SAM" id="MobiDB-lite"/>
    </source>
</evidence>